<organism evidence="1 2">
    <name type="scientific">Thelohanellus kitauei</name>
    <name type="common">Myxosporean</name>
    <dbReference type="NCBI Taxonomy" id="669202"/>
    <lineage>
        <taxon>Eukaryota</taxon>
        <taxon>Metazoa</taxon>
        <taxon>Cnidaria</taxon>
        <taxon>Myxozoa</taxon>
        <taxon>Myxosporea</taxon>
        <taxon>Bivalvulida</taxon>
        <taxon>Platysporina</taxon>
        <taxon>Myxobolidae</taxon>
        <taxon>Thelohanellus</taxon>
    </lineage>
</organism>
<dbReference type="EMBL" id="JWZT01002428">
    <property type="protein sequence ID" value="KII69392.1"/>
    <property type="molecule type" value="Genomic_DNA"/>
</dbReference>
<evidence type="ECO:0000313" key="2">
    <source>
        <dbReference type="Proteomes" id="UP000031668"/>
    </source>
</evidence>
<comment type="caution">
    <text evidence="1">The sequence shown here is derived from an EMBL/GenBank/DDBJ whole genome shotgun (WGS) entry which is preliminary data.</text>
</comment>
<accession>A0A0C2N630</accession>
<protein>
    <submittedName>
        <fullName evidence="1">Uncharacterized protein</fullName>
    </submittedName>
</protein>
<name>A0A0C2N630_THEKT</name>
<dbReference type="InterPro" id="IPR036322">
    <property type="entry name" value="WD40_repeat_dom_sf"/>
</dbReference>
<dbReference type="AlphaFoldDB" id="A0A0C2N630"/>
<dbReference type="InterPro" id="IPR015943">
    <property type="entry name" value="WD40/YVTN_repeat-like_dom_sf"/>
</dbReference>
<evidence type="ECO:0000313" key="1">
    <source>
        <dbReference type="EMBL" id="KII69392.1"/>
    </source>
</evidence>
<keyword evidence="2" id="KW-1185">Reference proteome</keyword>
<dbReference type="SUPFAM" id="SSF50978">
    <property type="entry name" value="WD40 repeat-like"/>
    <property type="match status" value="1"/>
</dbReference>
<dbReference type="Proteomes" id="UP000031668">
    <property type="component" value="Unassembled WGS sequence"/>
</dbReference>
<dbReference type="Gene3D" id="2.130.10.10">
    <property type="entry name" value="YVTN repeat-like/Quinoprotein amine dehydrogenase"/>
    <property type="match status" value="1"/>
</dbReference>
<gene>
    <name evidence="1" type="ORF">RF11_11035</name>
</gene>
<reference evidence="1 2" key="1">
    <citation type="journal article" date="2014" name="Genome Biol. Evol.">
        <title>The genome of the myxosporean Thelohanellus kitauei shows adaptations to nutrient acquisition within its fish host.</title>
        <authorList>
            <person name="Yang Y."/>
            <person name="Xiong J."/>
            <person name="Zhou Z."/>
            <person name="Huo F."/>
            <person name="Miao W."/>
            <person name="Ran C."/>
            <person name="Liu Y."/>
            <person name="Zhang J."/>
            <person name="Feng J."/>
            <person name="Wang M."/>
            <person name="Wang M."/>
            <person name="Wang L."/>
            <person name="Yao B."/>
        </authorList>
    </citation>
    <scope>NUCLEOTIDE SEQUENCE [LARGE SCALE GENOMIC DNA]</scope>
    <source>
        <strain evidence="1">Wuqing</strain>
    </source>
</reference>
<proteinExistence type="predicted"/>
<dbReference type="OrthoDB" id="756370at2759"/>
<sequence>MKLQDDTLVVATKNQDCVEFEFYEISSHRRIRSLKVSRLDYCQSIFIGDDYFAILHKEKTLITVYAMNTDQKPRDIVLPAISNTISSAPDGNFILVGIMNALYVWHTSSGSLIYNKEICNSYLKAIKFLDNINFITVSDESIITWRLPNLCLGNSSFLCQIKILSSIQALDTIYDHELLTHKLILIYKNSTMCSIYDLITGKLLLSFNLQSPPKLCVFLKHSSLFFLLQNSNFVCAKFKNDNKEIVSLDVLPDPHTSTGSIPASSFNLTVKLCQSYWNNTLILEFPDTIRFLRIKSEANNPALRAAGPSFSYKGTILDLFVSSVHVSEVPNHQVNLMPLAPLYLSGHSDPKDDIILIKPKYVESDVQIPSLYPVYKRIAENHS</sequence>